<gene>
    <name evidence="4" type="ORF">CFX0092_A2046</name>
</gene>
<dbReference type="InterPro" id="IPR002123">
    <property type="entry name" value="Plipid/glycerol_acylTrfase"/>
</dbReference>
<dbReference type="GO" id="GO:0006654">
    <property type="term" value="P:phosphatidic acid biosynthetic process"/>
    <property type="evidence" value="ECO:0007669"/>
    <property type="project" value="TreeGrafter"/>
</dbReference>
<proteinExistence type="predicted"/>
<dbReference type="PANTHER" id="PTHR10434:SF11">
    <property type="entry name" value="1-ACYL-SN-GLYCEROL-3-PHOSPHATE ACYLTRANSFERASE"/>
    <property type="match status" value="1"/>
</dbReference>
<evidence type="ECO:0000259" key="3">
    <source>
        <dbReference type="SMART" id="SM00563"/>
    </source>
</evidence>
<sequence length="238" mass="26757">MSKHTFLRLIRAIARVVLGIIARIEIIGSLDFQNSGFIIAGNHVGRLEAFLVMLLANRDDIILILAEKYKQYAFWRYVARKVDAIWINRFEADFAALRVVLKRLEQGEVMAVAPEGTRSPTEALLPGRPGAVYLAAKSGLPLIPIGVTGTEDRVVKYRLKRLQRLDITARIGQPFHLPPMPRAGRDEWLQAQTDELMCRIAALLPPSHRGVYADHPRLIELLREQGSPFAEDKHLLAA</sequence>
<evidence type="ECO:0000313" key="4">
    <source>
        <dbReference type="EMBL" id="CUS03924.2"/>
    </source>
</evidence>
<organism evidence="4 5">
    <name type="scientific">Candidatus Promineifilum breve</name>
    <dbReference type="NCBI Taxonomy" id="1806508"/>
    <lineage>
        <taxon>Bacteria</taxon>
        <taxon>Bacillati</taxon>
        <taxon>Chloroflexota</taxon>
        <taxon>Ardenticatenia</taxon>
        <taxon>Candidatus Promineifilales</taxon>
        <taxon>Candidatus Promineifilaceae</taxon>
        <taxon>Candidatus Promineifilum</taxon>
    </lineage>
</organism>
<dbReference type="CDD" id="cd07989">
    <property type="entry name" value="LPLAT_AGPAT-like"/>
    <property type="match status" value="1"/>
</dbReference>
<protein>
    <submittedName>
        <fullName evidence="4">1-acyl-sn-glycerol-3-phosphate acyltransferase</fullName>
    </submittedName>
</protein>
<dbReference type="SUPFAM" id="SSF69593">
    <property type="entry name" value="Glycerol-3-phosphate (1)-acyltransferase"/>
    <property type="match status" value="1"/>
</dbReference>
<dbReference type="GO" id="GO:0003841">
    <property type="term" value="F:1-acylglycerol-3-phosphate O-acyltransferase activity"/>
    <property type="evidence" value="ECO:0007669"/>
    <property type="project" value="TreeGrafter"/>
</dbReference>
<feature type="domain" description="Phospholipid/glycerol acyltransferase" evidence="3">
    <location>
        <begin position="37"/>
        <end position="150"/>
    </location>
</feature>
<dbReference type="RefSeq" id="WP_095043341.1">
    <property type="nucleotide sequence ID" value="NZ_LN890655.1"/>
</dbReference>
<dbReference type="OrthoDB" id="9803035at2"/>
<name>A0A160T2K6_9CHLR</name>
<keyword evidence="5" id="KW-1185">Reference proteome</keyword>
<keyword evidence="2 4" id="KW-0012">Acyltransferase</keyword>
<dbReference type="Pfam" id="PF01553">
    <property type="entry name" value="Acyltransferase"/>
    <property type="match status" value="1"/>
</dbReference>
<dbReference type="EMBL" id="LN890655">
    <property type="protein sequence ID" value="CUS03924.2"/>
    <property type="molecule type" value="Genomic_DNA"/>
</dbReference>
<reference evidence="4" key="1">
    <citation type="submission" date="2016-01" db="EMBL/GenBank/DDBJ databases">
        <authorList>
            <person name="Mcilroy J.S."/>
            <person name="Karst M S."/>
            <person name="Albertsen M."/>
        </authorList>
    </citation>
    <scope>NUCLEOTIDE SEQUENCE</scope>
    <source>
        <strain evidence="4">Cfx-K</strain>
    </source>
</reference>
<evidence type="ECO:0000256" key="1">
    <source>
        <dbReference type="ARBA" id="ARBA00022679"/>
    </source>
</evidence>
<dbReference type="Proteomes" id="UP000215027">
    <property type="component" value="Chromosome I"/>
</dbReference>
<dbReference type="AlphaFoldDB" id="A0A160T2K6"/>
<evidence type="ECO:0000313" key="5">
    <source>
        <dbReference type="Proteomes" id="UP000215027"/>
    </source>
</evidence>
<dbReference type="PANTHER" id="PTHR10434">
    <property type="entry name" value="1-ACYL-SN-GLYCEROL-3-PHOSPHATE ACYLTRANSFERASE"/>
    <property type="match status" value="1"/>
</dbReference>
<dbReference type="KEGG" id="pbf:CFX0092_A2046"/>
<dbReference type="SMART" id="SM00563">
    <property type="entry name" value="PlsC"/>
    <property type="match status" value="1"/>
</dbReference>
<keyword evidence="1" id="KW-0808">Transferase</keyword>
<evidence type="ECO:0000256" key="2">
    <source>
        <dbReference type="ARBA" id="ARBA00023315"/>
    </source>
</evidence>
<accession>A0A160T2K6</accession>